<dbReference type="InterPro" id="IPR011990">
    <property type="entry name" value="TPR-like_helical_dom_sf"/>
</dbReference>
<dbReference type="SUPFAM" id="SSF48452">
    <property type="entry name" value="TPR-like"/>
    <property type="match status" value="1"/>
</dbReference>
<feature type="signal peptide" evidence="1">
    <location>
        <begin position="1"/>
        <end position="23"/>
    </location>
</feature>
<dbReference type="RefSeq" id="WP_132870871.1">
    <property type="nucleotide sequence ID" value="NZ_SMGG01000003.1"/>
</dbReference>
<evidence type="ECO:0000256" key="1">
    <source>
        <dbReference type="SAM" id="SignalP"/>
    </source>
</evidence>
<evidence type="ECO:0000313" key="3">
    <source>
        <dbReference type="Proteomes" id="UP000294614"/>
    </source>
</evidence>
<keyword evidence="3" id="KW-1185">Reference proteome</keyword>
<proteinExistence type="predicted"/>
<sequence>MRRFVFTAGLMMAAAFCPAVVNAYDYPVIGDYNSAYQKVFDAIKAGKCRSMESELKALSASEGISGSIYRSICFFENNQPKEGFLGLTLMLENQEYDEIVYVTNTQINKGNTDPVLLKFRGLAYFNIGDMNGALADITAYTDKTGDVSMRLTLVDIYMSMNDLDRAEAELEKAPKEDGYYSRKGKLLYRKGDFSGALANFRMVSPADAERYTQAQSLIADICLISGRFQCVYEAVANFKGETAAGDAKEKLEKVRSYQRPFSIYAGLTEEYDDNVRSENEDIGSSGVSSFRTAMVLDAKYNLYPLWADKFSAGLMNYRSFNMKKGLSSFDLEMHKAYVQFTRSTDTASFTPKLTAGILSLGNSKYYESFGAELASNLKLGEYGLNVPVKFEKRSYVASPDPRADKDGYVYGISGELSRTLADKYIVSLGLGVDVENTDGEDKDNTAYTLSVGTLAALTKSFTLSVSADYTYSDFYNSAIDDRNRPGLAIIREDKAWNLGLKGIYRLTNSMFVSGGVTYSDVNSNVDEYTYDKTVFDIGISYTY</sequence>
<organism evidence="2 3">
    <name type="scientific">Seleniivibrio woodruffii</name>
    <dbReference type="NCBI Taxonomy" id="1078050"/>
    <lineage>
        <taxon>Bacteria</taxon>
        <taxon>Pseudomonadati</taxon>
        <taxon>Deferribacterota</taxon>
        <taxon>Deferribacteres</taxon>
        <taxon>Deferribacterales</taxon>
        <taxon>Geovibrionaceae</taxon>
        <taxon>Seleniivibrio</taxon>
    </lineage>
</organism>
<feature type="chain" id="PRO_5020574325" evidence="1">
    <location>
        <begin position="24"/>
        <end position="543"/>
    </location>
</feature>
<dbReference type="Gene3D" id="1.25.40.10">
    <property type="entry name" value="Tetratricopeptide repeat domain"/>
    <property type="match status" value="1"/>
</dbReference>
<gene>
    <name evidence="2" type="ORF">C8D98_0015</name>
</gene>
<name>A0A4R1KAM8_9BACT</name>
<reference evidence="2 3" key="1">
    <citation type="submission" date="2019-03" db="EMBL/GenBank/DDBJ databases">
        <title>Genomic Encyclopedia of Type Strains, Phase IV (KMG-IV): sequencing the most valuable type-strain genomes for metagenomic binning, comparative biology and taxonomic classification.</title>
        <authorList>
            <person name="Goeker M."/>
        </authorList>
    </citation>
    <scope>NUCLEOTIDE SEQUENCE [LARGE SCALE GENOMIC DNA]</scope>
    <source>
        <strain evidence="2 3">DSM 24984</strain>
    </source>
</reference>
<dbReference type="OrthoDB" id="9782720at2"/>
<accession>A0A4R1KAM8</accession>
<dbReference type="Proteomes" id="UP000294614">
    <property type="component" value="Unassembled WGS sequence"/>
</dbReference>
<dbReference type="AlphaFoldDB" id="A0A4R1KAM8"/>
<dbReference type="SUPFAM" id="SSF56935">
    <property type="entry name" value="Porins"/>
    <property type="match status" value="1"/>
</dbReference>
<dbReference type="EMBL" id="SMGG01000003">
    <property type="protein sequence ID" value="TCK61516.1"/>
    <property type="molecule type" value="Genomic_DNA"/>
</dbReference>
<protein>
    <submittedName>
        <fullName evidence="2">Uncharacterized protein DUF560</fullName>
    </submittedName>
</protein>
<comment type="caution">
    <text evidence="2">The sequence shown here is derived from an EMBL/GenBank/DDBJ whole genome shotgun (WGS) entry which is preliminary data.</text>
</comment>
<keyword evidence="1" id="KW-0732">Signal</keyword>
<evidence type="ECO:0000313" key="2">
    <source>
        <dbReference type="EMBL" id="TCK61516.1"/>
    </source>
</evidence>